<evidence type="ECO:0000256" key="1">
    <source>
        <dbReference type="ARBA" id="ARBA00022737"/>
    </source>
</evidence>
<dbReference type="InterPro" id="IPR001478">
    <property type="entry name" value="PDZ"/>
</dbReference>
<evidence type="ECO:0000259" key="3">
    <source>
        <dbReference type="Pfam" id="PF00595"/>
    </source>
</evidence>
<keyword evidence="5" id="KW-1185">Reference proteome</keyword>
<evidence type="ECO:0000313" key="4">
    <source>
        <dbReference type="EMBL" id="GLD66720.1"/>
    </source>
</evidence>
<dbReference type="GO" id="GO:0005102">
    <property type="term" value="F:signaling receptor binding"/>
    <property type="evidence" value="ECO:0007669"/>
    <property type="project" value="TreeGrafter"/>
</dbReference>
<dbReference type="GO" id="GO:0072659">
    <property type="term" value="P:protein localization to plasma membrane"/>
    <property type="evidence" value="ECO:0007669"/>
    <property type="project" value="TreeGrafter"/>
</dbReference>
<organism evidence="4 5">
    <name type="scientific">Lates japonicus</name>
    <name type="common">Japanese lates</name>
    <dbReference type="NCBI Taxonomy" id="270547"/>
    <lineage>
        <taxon>Eukaryota</taxon>
        <taxon>Metazoa</taxon>
        <taxon>Chordata</taxon>
        <taxon>Craniata</taxon>
        <taxon>Vertebrata</taxon>
        <taxon>Euteleostomi</taxon>
        <taxon>Actinopterygii</taxon>
        <taxon>Neopterygii</taxon>
        <taxon>Teleostei</taxon>
        <taxon>Neoteleostei</taxon>
        <taxon>Acanthomorphata</taxon>
        <taxon>Carangaria</taxon>
        <taxon>Carangaria incertae sedis</taxon>
        <taxon>Centropomidae</taxon>
        <taxon>Lates</taxon>
    </lineage>
</organism>
<feature type="region of interest" description="Disordered" evidence="2">
    <location>
        <begin position="64"/>
        <end position="132"/>
    </location>
</feature>
<dbReference type="PANTHER" id="PTHR14191:SF4">
    <property type="entry name" value="NA(+)_H(+) EXCHANGE REGULATORY COFACTOR NHE-RF2"/>
    <property type="match status" value="1"/>
</dbReference>
<dbReference type="PANTHER" id="PTHR14191">
    <property type="entry name" value="PDZ DOMAIN CONTAINING PROTEIN"/>
    <property type="match status" value="1"/>
</dbReference>
<feature type="compositionally biased region" description="Low complexity" evidence="2">
    <location>
        <begin position="101"/>
        <end position="124"/>
    </location>
</feature>
<name>A0AAD3RG31_LATJO</name>
<dbReference type="Proteomes" id="UP001279410">
    <property type="component" value="Unassembled WGS sequence"/>
</dbReference>
<dbReference type="SUPFAM" id="SSF50156">
    <property type="entry name" value="PDZ domain-like"/>
    <property type="match status" value="1"/>
</dbReference>
<gene>
    <name evidence="4" type="ORF">AKAME5_001810100</name>
</gene>
<proteinExistence type="predicted"/>
<protein>
    <submittedName>
        <fullName evidence="4">Na(+)/H(+) exchange regulatory cofactor NHE-RF2-like protein</fullName>
    </submittedName>
</protein>
<dbReference type="GO" id="GO:0043495">
    <property type="term" value="F:protein-membrane adaptor activity"/>
    <property type="evidence" value="ECO:0007669"/>
    <property type="project" value="TreeGrafter"/>
</dbReference>
<feature type="domain" description="PDZ" evidence="3">
    <location>
        <begin position="19"/>
        <end position="61"/>
    </location>
</feature>
<dbReference type="GO" id="GO:0016324">
    <property type="term" value="C:apical plasma membrane"/>
    <property type="evidence" value="ECO:0007669"/>
    <property type="project" value="TreeGrafter"/>
</dbReference>
<dbReference type="AlphaFoldDB" id="A0AAD3RG31"/>
<dbReference type="InterPro" id="IPR051067">
    <property type="entry name" value="NHER"/>
</dbReference>
<comment type="caution">
    <text evidence="4">The sequence shown here is derived from an EMBL/GenBank/DDBJ whole genome shotgun (WGS) entry which is preliminary data.</text>
</comment>
<dbReference type="InterPro" id="IPR036034">
    <property type="entry name" value="PDZ_sf"/>
</dbReference>
<evidence type="ECO:0000256" key="2">
    <source>
        <dbReference type="SAM" id="MobiDB-lite"/>
    </source>
</evidence>
<reference evidence="4" key="1">
    <citation type="submission" date="2022-08" db="EMBL/GenBank/DDBJ databases">
        <title>Genome sequencing of akame (Lates japonicus).</title>
        <authorList>
            <person name="Hashiguchi Y."/>
            <person name="Takahashi H."/>
        </authorList>
    </citation>
    <scope>NUCLEOTIDE SEQUENCE</scope>
    <source>
        <strain evidence="4">Kochi</strain>
    </source>
</reference>
<evidence type="ECO:0000313" key="5">
    <source>
        <dbReference type="Proteomes" id="UP001279410"/>
    </source>
</evidence>
<sequence length="132" mass="14356">MAKKGKSGRFIPQSGAWFSAEASGLHAEDRVVAVDGVSIEETHHQVVQRIKTIDHETRLLVVDHGRAKVSQPRPHSPQRRWPFWDGTPPHPPGNTTRPLRSSVPSSPAEAGGSSVSSSGGRASSQVKPTRRW</sequence>
<keyword evidence="1" id="KW-0677">Repeat</keyword>
<dbReference type="Gene3D" id="2.30.42.10">
    <property type="match status" value="1"/>
</dbReference>
<dbReference type="Pfam" id="PF00595">
    <property type="entry name" value="PDZ"/>
    <property type="match status" value="1"/>
</dbReference>
<dbReference type="EMBL" id="BRZM01000097">
    <property type="protein sequence ID" value="GLD66720.1"/>
    <property type="molecule type" value="Genomic_DNA"/>
</dbReference>
<accession>A0AAD3RG31</accession>